<dbReference type="PANTHER" id="PTHR22572">
    <property type="entry name" value="SUGAR-1-PHOSPHATE GUANYL TRANSFERASE"/>
    <property type="match status" value="1"/>
</dbReference>
<dbReference type="Proteomes" id="UP000036850">
    <property type="component" value="Unassembled WGS sequence"/>
</dbReference>
<dbReference type="Pfam" id="PF00571">
    <property type="entry name" value="CBS"/>
    <property type="match status" value="1"/>
</dbReference>
<reference evidence="4" key="1">
    <citation type="submission" date="2015-07" db="EMBL/GenBank/DDBJ databases">
        <title>Draft genome sequence of a Pseudoalteromonas rubra strain, OCN096, isolated from Kaneohe Bay, Oahu, Hawaii.</title>
        <authorList>
            <person name="Beurmann S."/>
            <person name="Ushijima B."/>
            <person name="Belcaid M."/>
            <person name="Callahan S.M."/>
            <person name="Aeby G.S."/>
        </authorList>
    </citation>
    <scope>NUCLEOTIDE SEQUENCE [LARGE SCALE GENOMIC DNA]</scope>
    <source>
        <strain evidence="4">OCN096</strain>
    </source>
</reference>
<dbReference type="PROSITE" id="PS51371">
    <property type="entry name" value="CBS"/>
    <property type="match status" value="1"/>
</dbReference>
<dbReference type="Gene3D" id="3.90.550.10">
    <property type="entry name" value="Spore Coat Polysaccharide Biosynthesis Protein SpsA, Chain A"/>
    <property type="match status" value="1"/>
</dbReference>
<dbReference type="InterPro" id="IPR050486">
    <property type="entry name" value="Mannose-1P_guanyltransferase"/>
</dbReference>
<organism evidence="3 4">
    <name type="scientific">Pseudoalteromonas rubra</name>
    <dbReference type="NCBI Taxonomy" id="43658"/>
    <lineage>
        <taxon>Bacteria</taxon>
        <taxon>Pseudomonadati</taxon>
        <taxon>Pseudomonadota</taxon>
        <taxon>Gammaproteobacteria</taxon>
        <taxon>Alteromonadales</taxon>
        <taxon>Pseudoalteromonadaceae</taxon>
        <taxon>Pseudoalteromonas</taxon>
    </lineage>
</organism>
<evidence type="ECO:0000256" key="1">
    <source>
        <dbReference type="PROSITE-ProRule" id="PRU00703"/>
    </source>
</evidence>
<comment type="caution">
    <text evidence="3">The sequence shown here is derived from an EMBL/GenBank/DDBJ whole genome shotgun (WGS) entry which is preliminary data.</text>
</comment>
<name>A0A0L0ET18_9GAMM</name>
<gene>
    <name evidence="3" type="ORF">AC626_09965</name>
</gene>
<dbReference type="InterPro" id="IPR029044">
    <property type="entry name" value="Nucleotide-diphossugar_trans"/>
</dbReference>
<dbReference type="SUPFAM" id="SSF54631">
    <property type="entry name" value="CBS-domain pair"/>
    <property type="match status" value="1"/>
</dbReference>
<dbReference type="PATRIC" id="fig|43658.6.peg.4164"/>
<dbReference type="Gene3D" id="3.10.580.10">
    <property type="entry name" value="CBS-domain"/>
    <property type="match status" value="1"/>
</dbReference>
<dbReference type="SUPFAM" id="SSF53448">
    <property type="entry name" value="Nucleotide-diphospho-sugar transferases"/>
    <property type="match status" value="1"/>
</dbReference>
<dbReference type="InterPro" id="IPR000644">
    <property type="entry name" value="CBS_dom"/>
</dbReference>
<evidence type="ECO:0000259" key="2">
    <source>
        <dbReference type="PROSITE" id="PS51371"/>
    </source>
</evidence>
<dbReference type="InterPro" id="IPR046342">
    <property type="entry name" value="CBS_dom_sf"/>
</dbReference>
<sequence>MAGLDKTIYTISPDVSVCETLNRINKNKFKILFVCDVESHLIGTVTDGDIRRYLINAGNIDDSISNLLNRNPFVVYNHSEIEESDWDKYKAIPIVDESYRVLEICTQEKEQKSFDFALLMAGGEGKRLRPLTNDIPKPMLPVHNKPLLEHQILKLVNYNIKKFYISVNYLSDYIIDYFGDGSRLGVQIEYLKEDKKLGTAGCLSLLDVVEEGDFILLNGDVVTDLNVNKFYQFHKNNDSMLTICGKDYSVPMPYGIIEYGANNEIRNIVEKPTYTYFCNSGIYALNTNIVKGIENDYLDMPDLINQVKLESKVYIYKMYEYWNDIGQIDDYNRECNR</sequence>
<dbReference type="CDD" id="cd06426">
    <property type="entry name" value="NTP_transferase_like_2"/>
    <property type="match status" value="1"/>
</dbReference>
<protein>
    <recommendedName>
        <fullName evidence="2">CBS domain-containing protein</fullName>
    </recommendedName>
</protein>
<dbReference type="EMBL" id="LFZX01000061">
    <property type="protein sequence ID" value="KNC67551.1"/>
    <property type="molecule type" value="Genomic_DNA"/>
</dbReference>
<dbReference type="Pfam" id="PF00483">
    <property type="entry name" value="NTP_transferase"/>
    <property type="match status" value="1"/>
</dbReference>
<evidence type="ECO:0000313" key="4">
    <source>
        <dbReference type="Proteomes" id="UP000036850"/>
    </source>
</evidence>
<keyword evidence="1" id="KW-0129">CBS domain</keyword>
<proteinExistence type="predicted"/>
<feature type="domain" description="CBS" evidence="2">
    <location>
        <begin position="4"/>
        <end position="63"/>
    </location>
</feature>
<evidence type="ECO:0000313" key="3">
    <source>
        <dbReference type="EMBL" id="KNC67551.1"/>
    </source>
</evidence>
<accession>A0A0L0ET18</accession>
<dbReference type="OrthoDB" id="9788272at2"/>
<dbReference type="InterPro" id="IPR005835">
    <property type="entry name" value="NTP_transferase_dom"/>
</dbReference>
<dbReference type="AlphaFoldDB" id="A0A0L0ET18"/>